<reference evidence="9" key="1">
    <citation type="submission" date="2021-12" db="EMBL/GenBank/DDBJ databases">
        <authorList>
            <person name="Martin H S."/>
        </authorList>
    </citation>
    <scope>NUCLEOTIDE SEQUENCE</scope>
</reference>
<dbReference type="GO" id="GO:0004518">
    <property type="term" value="F:nuclease activity"/>
    <property type="evidence" value="ECO:0007669"/>
    <property type="project" value="UniProtKB-KW"/>
</dbReference>
<comment type="subcellular location">
    <subcellularLocation>
        <location evidence="2">Nucleus</location>
    </subcellularLocation>
</comment>
<evidence type="ECO:0000256" key="1">
    <source>
        <dbReference type="ARBA" id="ARBA00001968"/>
    </source>
</evidence>
<keyword evidence="4" id="KW-0540">Nuclease</keyword>
<keyword evidence="6" id="KW-0378">Hydrolase</keyword>
<accession>A0A8J9VUQ3</accession>
<feature type="domain" description="DDE Tnp4" evidence="8">
    <location>
        <begin position="138"/>
        <end position="214"/>
    </location>
</feature>
<organism evidence="9 10">
    <name type="scientific">Brenthis ino</name>
    <name type="common">lesser marbled fritillary</name>
    <dbReference type="NCBI Taxonomy" id="405034"/>
    <lineage>
        <taxon>Eukaryota</taxon>
        <taxon>Metazoa</taxon>
        <taxon>Ecdysozoa</taxon>
        <taxon>Arthropoda</taxon>
        <taxon>Hexapoda</taxon>
        <taxon>Insecta</taxon>
        <taxon>Pterygota</taxon>
        <taxon>Neoptera</taxon>
        <taxon>Endopterygota</taxon>
        <taxon>Lepidoptera</taxon>
        <taxon>Glossata</taxon>
        <taxon>Ditrysia</taxon>
        <taxon>Papilionoidea</taxon>
        <taxon>Nymphalidae</taxon>
        <taxon>Heliconiinae</taxon>
        <taxon>Argynnini</taxon>
        <taxon>Brenthis</taxon>
    </lineage>
</organism>
<protein>
    <recommendedName>
        <fullName evidence="8">DDE Tnp4 domain-containing protein</fullName>
    </recommendedName>
</protein>
<sequence>MTARFPTSSIKLSSSFTICSPTQHGSIADIGFTHTIKCGTLGNSQMNDLFSMTKLFLRCPAKFPDTPNARQAISQRFSDKYRIPGVIGCIDCSHFRIHGPPKEEEHQYYCRKHYHSLNVQMVCDDEYRILNVNAKFGGDPGYPQRPWLMTPILDAAPNTPQANYNQKHMTARVVIENTFGRLKNRWRCLNKDRVLHYKPLKCSRIILACCVLNNIVIKYGIVDDVDITALEHDDIQDHDERISTERERNSTNDLIRGRVLRDQLVRRLQQQ</sequence>
<evidence type="ECO:0000256" key="2">
    <source>
        <dbReference type="ARBA" id="ARBA00004123"/>
    </source>
</evidence>
<dbReference type="PANTHER" id="PTHR22930">
    <property type="match status" value="1"/>
</dbReference>
<comment type="cofactor">
    <cofactor evidence="1">
        <name>a divalent metal cation</name>
        <dbReference type="ChEBI" id="CHEBI:60240"/>
    </cofactor>
</comment>
<keyword evidence="10" id="KW-1185">Reference proteome</keyword>
<evidence type="ECO:0000256" key="5">
    <source>
        <dbReference type="ARBA" id="ARBA00022723"/>
    </source>
</evidence>
<dbReference type="PANTHER" id="PTHR22930:SF289">
    <property type="entry name" value="DDE TNP4 DOMAIN-CONTAINING PROTEIN-RELATED"/>
    <property type="match status" value="1"/>
</dbReference>
<dbReference type="InterPro" id="IPR045249">
    <property type="entry name" value="HARBI1-like"/>
</dbReference>
<evidence type="ECO:0000256" key="7">
    <source>
        <dbReference type="ARBA" id="ARBA00023242"/>
    </source>
</evidence>
<dbReference type="GO" id="GO:0005634">
    <property type="term" value="C:nucleus"/>
    <property type="evidence" value="ECO:0007669"/>
    <property type="project" value="UniProtKB-SubCell"/>
</dbReference>
<evidence type="ECO:0000259" key="8">
    <source>
        <dbReference type="Pfam" id="PF13359"/>
    </source>
</evidence>
<evidence type="ECO:0000256" key="6">
    <source>
        <dbReference type="ARBA" id="ARBA00022801"/>
    </source>
</evidence>
<keyword evidence="7" id="KW-0539">Nucleus</keyword>
<dbReference type="GO" id="GO:0016787">
    <property type="term" value="F:hydrolase activity"/>
    <property type="evidence" value="ECO:0007669"/>
    <property type="project" value="UniProtKB-KW"/>
</dbReference>
<dbReference type="GO" id="GO:0046872">
    <property type="term" value="F:metal ion binding"/>
    <property type="evidence" value="ECO:0007669"/>
    <property type="project" value="UniProtKB-KW"/>
</dbReference>
<comment type="similarity">
    <text evidence="3">Belongs to the HARBI1 family.</text>
</comment>
<dbReference type="EMBL" id="OV170233">
    <property type="protein sequence ID" value="CAH0718932.1"/>
    <property type="molecule type" value="Genomic_DNA"/>
</dbReference>
<dbReference type="OrthoDB" id="7434799at2759"/>
<name>A0A8J9VUQ3_9NEOP</name>
<feature type="non-terminal residue" evidence="9">
    <location>
        <position position="271"/>
    </location>
</feature>
<dbReference type="AlphaFoldDB" id="A0A8J9VUQ3"/>
<dbReference type="Pfam" id="PF13359">
    <property type="entry name" value="DDE_Tnp_4"/>
    <property type="match status" value="1"/>
</dbReference>
<keyword evidence="5" id="KW-0479">Metal-binding</keyword>
<dbReference type="InterPro" id="IPR027806">
    <property type="entry name" value="HARBI1_dom"/>
</dbReference>
<proteinExistence type="inferred from homology"/>
<evidence type="ECO:0000256" key="3">
    <source>
        <dbReference type="ARBA" id="ARBA00006958"/>
    </source>
</evidence>
<evidence type="ECO:0000313" key="10">
    <source>
        <dbReference type="Proteomes" id="UP000838878"/>
    </source>
</evidence>
<evidence type="ECO:0000313" key="9">
    <source>
        <dbReference type="EMBL" id="CAH0718932.1"/>
    </source>
</evidence>
<dbReference type="Proteomes" id="UP000838878">
    <property type="component" value="Chromosome 13"/>
</dbReference>
<gene>
    <name evidence="9" type="ORF">BINO364_LOCUS5338</name>
</gene>
<evidence type="ECO:0000256" key="4">
    <source>
        <dbReference type="ARBA" id="ARBA00022722"/>
    </source>
</evidence>